<reference evidence="2 3" key="1">
    <citation type="submission" date="2020-06" db="EMBL/GenBank/DDBJ databases">
        <authorList>
            <person name="Li R."/>
            <person name="Bekaert M."/>
        </authorList>
    </citation>
    <scope>NUCLEOTIDE SEQUENCE [LARGE SCALE GENOMIC DNA]</scope>
    <source>
        <strain evidence="3">wild</strain>
    </source>
</reference>
<gene>
    <name evidence="2" type="ORF">MCOR_23818</name>
</gene>
<sequence length="172" mass="20165">MPFFDILVLITEDNKIVTDIFSKDTDTHMYLNFYPNHSKHVKLNIPFNLASRIITITSTEILRNKRLEELKVYLKMQQYPEQVIDYGIQKALIKGPIITESRRSEPTEPTEESSNNLDKIIPFVTTYNPQDYDIFSFMRQIGNTLHKSEKMDKVVQKKKIINSKRQSKSLIP</sequence>
<evidence type="ECO:0000259" key="1">
    <source>
        <dbReference type="Pfam" id="PF26215"/>
    </source>
</evidence>
<dbReference type="InterPro" id="IPR058912">
    <property type="entry name" value="HTH_animal"/>
</dbReference>
<dbReference type="PANTHER" id="PTHR21301:SF10">
    <property type="entry name" value="REVERSE TRANSCRIPTASE DOMAIN-CONTAINING PROTEIN"/>
    <property type="match status" value="1"/>
</dbReference>
<dbReference type="PANTHER" id="PTHR21301">
    <property type="entry name" value="REVERSE TRANSCRIPTASE"/>
    <property type="match status" value="1"/>
</dbReference>
<dbReference type="Proteomes" id="UP000507470">
    <property type="component" value="Unassembled WGS sequence"/>
</dbReference>
<keyword evidence="3" id="KW-1185">Reference proteome</keyword>
<dbReference type="AlphaFoldDB" id="A0A6J8BY18"/>
<organism evidence="2 3">
    <name type="scientific">Mytilus coruscus</name>
    <name type="common">Sea mussel</name>
    <dbReference type="NCBI Taxonomy" id="42192"/>
    <lineage>
        <taxon>Eukaryota</taxon>
        <taxon>Metazoa</taxon>
        <taxon>Spiralia</taxon>
        <taxon>Lophotrochozoa</taxon>
        <taxon>Mollusca</taxon>
        <taxon>Bivalvia</taxon>
        <taxon>Autobranchia</taxon>
        <taxon>Pteriomorphia</taxon>
        <taxon>Mytilida</taxon>
        <taxon>Mytiloidea</taxon>
        <taxon>Mytilidae</taxon>
        <taxon>Mytilinae</taxon>
        <taxon>Mytilus</taxon>
    </lineage>
</organism>
<name>A0A6J8BY18_MYTCO</name>
<dbReference type="OrthoDB" id="6138255at2759"/>
<evidence type="ECO:0000313" key="3">
    <source>
        <dbReference type="Proteomes" id="UP000507470"/>
    </source>
</evidence>
<feature type="domain" description="Helix-turn-helix" evidence="1">
    <location>
        <begin position="29"/>
        <end position="88"/>
    </location>
</feature>
<protein>
    <recommendedName>
        <fullName evidence="1">Helix-turn-helix domain-containing protein</fullName>
    </recommendedName>
</protein>
<proteinExistence type="predicted"/>
<accession>A0A6J8BY18</accession>
<evidence type="ECO:0000313" key="2">
    <source>
        <dbReference type="EMBL" id="CAC5388562.1"/>
    </source>
</evidence>
<dbReference type="EMBL" id="CACVKT020004186">
    <property type="protein sequence ID" value="CAC5388562.1"/>
    <property type="molecule type" value="Genomic_DNA"/>
</dbReference>
<dbReference type="Pfam" id="PF26215">
    <property type="entry name" value="HTH_animal"/>
    <property type="match status" value="1"/>
</dbReference>